<evidence type="ECO:0000256" key="1">
    <source>
        <dbReference type="SAM" id="SignalP"/>
    </source>
</evidence>
<gene>
    <name evidence="2" type="ORF">CROQUDRAFT_94148</name>
</gene>
<dbReference type="AlphaFoldDB" id="A0A9P6NKF1"/>
<dbReference type="EMBL" id="MU167281">
    <property type="protein sequence ID" value="KAG0145171.1"/>
    <property type="molecule type" value="Genomic_DNA"/>
</dbReference>
<evidence type="ECO:0008006" key="4">
    <source>
        <dbReference type="Google" id="ProtNLM"/>
    </source>
</evidence>
<reference evidence="2" key="1">
    <citation type="submission" date="2013-11" db="EMBL/GenBank/DDBJ databases">
        <title>Genome sequence of the fusiform rust pathogen reveals effectors for host alternation and coevolution with pine.</title>
        <authorList>
            <consortium name="DOE Joint Genome Institute"/>
            <person name="Smith K."/>
            <person name="Pendleton A."/>
            <person name="Kubisiak T."/>
            <person name="Anderson C."/>
            <person name="Salamov A."/>
            <person name="Aerts A."/>
            <person name="Riley R."/>
            <person name="Clum A."/>
            <person name="Lindquist E."/>
            <person name="Ence D."/>
            <person name="Campbell M."/>
            <person name="Kronenberg Z."/>
            <person name="Feau N."/>
            <person name="Dhillon B."/>
            <person name="Hamelin R."/>
            <person name="Burleigh J."/>
            <person name="Smith J."/>
            <person name="Yandell M."/>
            <person name="Nelson C."/>
            <person name="Grigoriev I."/>
            <person name="Davis J."/>
        </authorList>
    </citation>
    <scope>NUCLEOTIDE SEQUENCE</scope>
    <source>
        <strain evidence="2">G11</strain>
    </source>
</reference>
<comment type="caution">
    <text evidence="2">The sequence shown here is derived from an EMBL/GenBank/DDBJ whole genome shotgun (WGS) entry which is preliminary data.</text>
</comment>
<sequence length="99" mass="11133">MPSHWLSQVWRCLSIFLTVAQTFATPPLVSQTFASKRQHEGKPMRFEPAPRVSNSHVLDFKSIRGHDLHADAHLDAHLDVYLLSSLYIPPSPLSIISTS</sequence>
<keyword evidence="3" id="KW-1185">Reference proteome</keyword>
<name>A0A9P6NKF1_9BASI</name>
<feature type="chain" id="PRO_5040378364" description="Secreted protein" evidence="1">
    <location>
        <begin position="25"/>
        <end position="99"/>
    </location>
</feature>
<feature type="signal peptide" evidence="1">
    <location>
        <begin position="1"/>
        <end position="24"/>
    </location>
</feature>
<dbReference type="Proteomes" id="UP000886653">
    <property type="component" value="Unassembled WGS sequence"/>
</dbReference>
<evidence type="ECO:0000313" key="2">
    <source>
        <dbReference type="EMBL" id="KAG0145171.1"/>
    </source>
</evidence>
<keyword evidence="1" id="KW-0732">Signal</keyword>
<protein>
    <recommendedName>
        <fullName evidence="4">Secreted protein</fullName>
    </recommendedName>
</protein>
<accession>A0A9P6NKF1</accession>
<evidence type="ECO:0000313" key="3">
    <source>
        <dbReference type="Proteomes" id="UP000886653"/>
    </source>
</evidence>
<organism evidence="2 3">
    <name type="scientific">Cronartium quercuum f. sp. fusiforme G11</name>
    <dbReference type="NCBI Taxonomy" id="708437"/>
    <lineage>
        <taxon>Eukaryota</taxon>
        <taxon>Fungi</taxon>
        <taxon>Dikarya</taxon>
        <taxon>Basidiomycota</taxon>
        <taxon>Pucciniomycotina</taxon>
        <taxon>Pucciniomycetes</taxon>
        <taxon>Pucciniales</taxon>
        <taxon>Coleosporiaceae</taxon>
        <taxon>Cronartium</taxon>
    </lineage>
</organism>
<proteinExistence type="predicted"/>